<dbReference type="Proteomes" id="UP000321085">
    <property type="component" value="Unassembled WGS sequence"/>
</dbReference>
<evidence type="ECO:0000313" key="1">
    <source>
        <dbReference type="EMBL" id="GEO16953.1"/>
    </source>
</evidence>
<organism evidence="1 2">
    <name type="scientific">Microvirga aerophila</name>
    <dbReference type="NCBI Taxonomy" id="670291"/>
    <lineage>
        <taxon>Bacteria</taxon>
        <taxon>Pseudomonadati</taxon>
        <taxon>Pseudomonadota</taxon>
        <taxon>Alphaproteobacteria</taxon>
        <taxon>Hyphomicrobiales</taxon>
        <taxon>Methylobacteriaceae</taxon>
        <taxon>Microvirga</taxon>
    </lineage>
</organism>
<keyword evidence="2" id="KW-1185">Reference proteome</keyword>
<dbReference type="EMBL" id="BJYU01000082">
    <property type="protein sequence ID" value="GEO16953.1"/>
    <property type="molecule type" value="Genomic_DNA"/>
</dbReference>
<comment type="caution">
    <text evidence="1">The sequence shown here is derived from an EMBL/GenBank/DDBJ whole genome shotgun (WGS) entry which is preliminary data.</text>
</comment>
<accession>A0A512BYD1</accession>
<proteinExistence type="predicted"/>
<dbReference type="RefSeq" id="WP_114188618.1">
    <property type="nucleotide sequence ID" value="NZ_BJYU01000082.1"/>
</dbReference>
<dbReference type="OrthoDB" id="9801242at2"/>
<name>A0A512BYD1_9HYPH</name>
<reference evidence="1 2" key="1">
    <citation type="submission" date="2019-07" db="EMBL/GenBank/DDBJ databases">
        <title>Whole genome shotgun sequence of Microvirga aerophila NBRC 106136.</title>
        <authorList>
            <person name="Hosoyama A."/>
            <person name="Uohara A."/>
            <person name="Ohji S."/>
            <person name="Ichikawa N."/>
        </authorList>
    </citation>
    <scope>NUCLEOTIDE SEQUENCE [LARGE SCALE GENOMIC DNA]</scope>
    <source>
        <strain evidence="1 2">NBRC 106136</strain>
    </source>
</reference>
<gene>
    <name evidence="1" type="ORF">MAE02_46490</name>
</gene>
<dbReference type="AlphaFoldDB" id="A0A512BYD1"/>
<evidence type="ECO:0000313" key="2">
    <source>
        <dbReference type="Proteomes" id="UP000321085"/>
    </source>
</evidence>
<sequence>MTVVLSHLPADLSRHKVLNTAEAAAFLNFSISHFRRLYRSGGVPAPMQLSTRKLGWKTGDLIDWVAARQSRPVTV</sequence>
<protein>
    <submittedName>
        <fullName evidence="1">Uncharacterized protein</fullName>
    </submittedName>
</protein>